<dbReference type="InterPro" id="IPR050126">
    <property type="entry name" value="Ap4A_hydrolase"/>
</dbReference>
<dbReference type="PANTHER" id="PTHR42850:SF4">
    <property type="entry name" value="ZINC-DEPENDENT ENDOPOLYPHOSPHATASE"/>
    <property type="match status" value="1"/>
</dbReference>
<evidence type="ECO:0000259" key="1">
    <source>
        <dbReference type="Pfam" id="PF00149"/>
    </source>
</evidence>
<dbReference type="Pfam" id="PF00149">
    <property type="entry name" value="Metallophos"/>
    <property type="match status" value="1"/>
</dbReference>
<reference evidence="2 3" key="1">
    <citation type="submission" date="2019-05" db="EMBL/GenBank/DDBJ databases">
        <authorList>
            <person name="Chen C."/>
        </authorList>
    </citation>
    <scope>NUCLEOTIDE SEQUENCE [LARGE SCALE GENOMIC DNA]</scope>
    <source>
        <strain evidence="2 3">HB172198</strain>
    </source>
</reference>
<dbReference type="InterPro" id="IPR029052">
    <property type="entry name" value="Metallo-depent_PP-like"/>
</dbReference>
<dbReference type="GO" id="GO:0008803">
    <property type="term" value="F:bis(5'-nucleosyl)-tetraphosphatase (symmetrical) activity"/>
    <property type="evidence" value="ECO:0007669"/>
    <property type="project" value="TreeGrafter"/>
</dbReference>
<dbReference type="Gene3D" id="3.60.21.10">
    <property type="match status" value="1"/>
</dbReference>
<dbReference type="RefSeq" id="WP_138224601.1">
    <property type="nucleotide sequence ID" value="NZ_CP040396.1"/>
</dbReference>
<dbReference type="Proteomes" id="UP000300879">
    <property type="component" value="Chromosome"/>
</dbReference>
<dbReference type="OrthoDB" id="384253at2"/>
<proteinExistence type="predicted"/>
<evidence type="ECO:0000313" key="2">
    <source>
        <dbReference type="EMBL" id="QCT01472.1"/>
    </source>
</evidence>
<sequence length="232" mass="27289">MKYFITDIHGEYNGLELLLKHAEIDFPKDQLVFGGDYINRGKQSGKVIRRVKELTQAYPNNVVALIGNHEEMMRDYYRSGDKLWQNHGGRETNIDFEKTFTNEEVRKEHIDWACNLPLVYEDDEFVYTHAGLNPFEPLEKQSREILWMSEFDFYNIPKEPLQTVTMHKPIIHGHTPVERISFDGIRLNADLGSNTYVIEEERGLGLVNLTEMTYLVYQQSQKKIEKREIARF</sequence>
<feature type="domain" description="Calcineurin-like phosphoesterase" evidence="1">
    <location>
        <begin position="4"/>
        <end position="171"/>
    </location>
</feature>
<dbReference type="KEGG" id="palo:E6C60_0751"/>
<accession>A0A4P8XGA2</accession>
<dbReference type="CDD" id="cd00144">
    <property type="entry name" value="MPP_PPP_family"/>
    <property type="match status" value="1"/>
</dbReference>
<dbReference type="GO" id="GO:0110154">
    <property type="term" value="P:RNA decapping"/>
    <property type="evidence" value="ECO:0007669"/>
    <property type="project" value="TreeGrafter"/>
</dbReference>
<gene>
    <name evidence="2" type="ORF">E6C60_0751</name>
</gene>
<dbReference type="SUPFAM" id="SSF56300">
    <property type="entry name" value="Metallo-dependent phosphatases"/>
    <property type="match status" value="1"/>
</dbReference>
<organism evidence="2 3">
    <name type="scientific">Paenibacillus algicola</name>
    <dbReference type="NCBI Taxonomy" id="2565926"/>
    <lineage>
        <taxon>Bacteria</taxon>
        <taxon>Bacillati</taxon>
        <taxon>Bacillota</taxon>
        <taxon>Bacilli</taxon>
        <taxon>Bacillales</taxon>
        <taxon>Paenibacillaceae</taxon>
        <taxon>Paenibacillus</taxon>
    </lineage>
</organism>
<keyword evidence="3" id="KW-1185">Reference proteome</keyword>
<dbReference type="InterPro" id="IPR004843">
    <property type="entry name" value="Calcineurin-like_PHP"/>
</dbReference>
<evidence type="ECO:0000313" key="3">
    <source>
        <dbReference type="Proteomes" id="UP000300879"/>
    </source>
</evidence>
<dbReference type="GO" id="GO:0016791">
    <property type="term" value="F:phosphatase activity"/>
    <property type="evidence" value="ECO:0007669"/>
    <property type="project" value="TreeGrafter"/>
</dbReference>
<protein>
    <submittedName>
        <fullName evidence="2">Metallophosphoesterase</fullName>
    </submittedName>
</protein>
<dbReference type="EMBL" id="CP040396">
    <property type="protein sequence ID" value="QCT01472.1"/>
    <property type="molecule type" value="Genomic_DNA"/>
</dbReference>
<dbReference type="AlphaFoldDB" id="A0A4P8XGA2"/>
<name>A0A4P8XGA2_9BACL</name>
<dbReference type="GO" id="GO:0005737">
    <property type="term" value="C:cytoplasm"/>
    <property type="evidence" value="ECO:0007669"/>
    <property type="project" value="TreeGrafter"/>
</dbReference>
<dbReference type="PANTHER" id="PTHR42850">
    <property type="entry name" value="METALLOPHOSPHOESTERASE"/>
    <property type="match status" value="1"/>
</dbReference>